<proteinExistence type="predicted"/>
<dbReference type="PANTHER" id="PTHR47843">
    <property type="entry name" value="BTB DOMAIN-CONTAINING PROTEIN-RELATED"/>
    <property type="match status" value="1"/>
</dbReference>
<keyword evidence="5" id="KW-1185">Reference proteome</keyword>
<dbReference type="PANTHER" id="PTHR47843:SF2">
    <property type="entry name" value="BTB DOMAIN-CONTAINING PROTEIN"/>
    <property type="match status" value="1"/>
</dbReference>
<dbReference type="STRING" id="331657.A0A4U0XWI6"/>
<keyword evidence="2" id="KW-0812">Transmembrane</keyword>
<evidence type="ECO:0000256" key="2">
    <source>
        <dbReference type="SAM" id="Phobius"/>
    </source>
</evidence>
<dbReference type="Proteomes" id="UP000308768">
    <property type="component" value="Unassembled WGS sequence"/>
</dbReference>
<keyword evidence="2" id="KW-0472">Membrane</keyword>
<dbReference type="InterPro" id="IPR000210">
    <property type="entry name" value="BTB/POZ_dom"/>
</dbReference>
<gene>
    <name evidence="4" type="ORF">B0A49_00208</name>
</gene>
<evidence type="ECO:0000256" key="1">
    <source>
        <dbReference type="SAM" id="MobiDB-lite"/>
    </source>
</evidence>
<dbReference type="Gene3D" id="3.30.710.10">
    <property type="entry name" value="Potassium Channel Kv1.1, Chain A"/>
    <property type="match status" value="1"/>
</dbReference>
<dbReference type="EMBL" id="NAJN01000006">
    <property type="protein sequence ID" value="TKA82150.1"/>
    <property type="molecule type" value="Genomic_DNA"/>
</dbReference>
<dbReference type="OrthoDB" id="194443at2759"/>
<dbReference type="AlphaFoldDB" id="A0A4U0XWI6"/>
<dbReference type="CDD" id="cd18186">
    <property type="entry name" value="BTB_POZ_ZBTB_KLHL-like"/>
    <property type="match status" value="1"/>
</dbReference>
<accession>A0A4U0XWI6</accession>
<name>A0A4U0XWI6_9PEZI</name>
<evidence type="ECO:0000313" key="5">
    <source>
        <dbReference type="Proteomes" id="UP000308768"/>
    </source>
</evidence>
<reference evidence="4 5" key="1">
    <citation type="submission" date="2017-03" db="EMBL/GenBank/DDBJ databases">
        <title>Genomes of endolithic fungi from Antarctica.</title>
        <authorList>
            <person name="Coleine C."/>
            <person name="Masonjones S."/>
            <person name="Stajich J.E."/>
        </authorList>
    </citation>
    <scope>NUCLEOTIDE SEQUENCE [LARGE SCALE GENOMIC DNA]</scope>
    <source>
        <strain evidence="4 5">CCFEE 5187</strain>
    </source>
</reference>
<sequence>MAFGSTTVILPDSAMIERIRCACPTVTKSPPASVYDTVVHISVGEPAKVFAIHRGLLCHYSTYFQSAFNGNWVEADDNARRLEGEDVEVFQIFHDWLYNRRLFDPDEAFPRNFPLTGFVLCRVFLFADRRGVTALKNATINALYLYYTEDRPPYPDEVVHFVYENTTESSVLRKVLVDLITYMFPRLVDYMQWVDEDKLPVSEYMRDLEVAFDISYINHGKRYLNNNDMQAMDRAQYFEGESQLLFPGSFRIHPTTVVNLDRFRWSNHYKWVIMLIVLFIAFLALAMLGIFLKRRHARRRDMPTTTFNATVTEKSVPESRGEMHPREMMSTPVPYTQGYGDGGAASGKGKAKEGSTTDLADMGGQDLESGPRKLRK</sequence>
<feature type="compositionally biased region" description="Basic and acidic residues" evidence="1">
    <location>
        <begin position="315"/>
        <end position="327"/>
    </location>
</feature>
<evidence type="ECO:0000259" key="3">
    <source>
        <dbReference type="PROSITE" id="PS50097"/>
    </source>
</evidence>
<dbReference type="SUPFAM" id="SSF54695">
    <property type="entry name" value="POZ domain"/>
    <property type="match status" value="1"/>
</dbReference>
<dbReference type="Pfam" id="PF00651">
    <property type="entry name" value="BTB"/>
    <property type="match status" value="1"/>
</dbReference>
<feature type="region of interest" description="Disordered" evidence="1">
    <location>
        <begin position="313"/>
        <end position="376"/>
    </location>
</feature>
<feature type="domain" description="BTB" evidence="3">
    <location>
        <begin position="35"/>
        <end position="106"/>
    </location>
</feature>
<comment type="caution">
    <text evidence="4">The sequence shown here is derived from an EMBL/GenBank/DDBJ whole genome shotgun (WGS) entry which is preliminary data.</text>
</comment>
<dbReference type="InterPro" id="IPR011333">
    <property type="entry name" value="SKP1/BTB/POZ_sf"/>
</dbReference>
<dbReference type="PROSITE" id="PS50097">
    <property type="entry name" value="BTB"/>
    <property type="match status" value="1"/>
</dbReference>
<protein>
    <recommendedName>
        <fullName evidence="3">BTB domain-containing protein</fullName>
    </recommendedName>
</protein>
<organism evidence="4 5">
    <name type="scientific">Cryomyces minteri</name>
    <dbReference type="NCBI Taxonomy" id="331657"/>
    <lineage>
        <taxon>Eukaryota</taxon>
        <taxon>Fungi</taxon>
        <taxon>Dikarya</taxon>
        <taxon>Ascomycota</taxon>
        <taxon>Pezizomycotina</taxon>
        <taxon>Dothideomycetes</taxon>
        <taxon>Dothideomycetes incertae sedis</taxon>
        <taxon>Cryomyces</taxon>
    </lineage>
</organism>
<evidence type="ECO:0000313" key="4">
    <source>
        <dbReference type="EMBL" id="TKA82150.1"/>
    </source>
</evidence>
<feature type="transmembrane region" description="Helical" evidence="2">
    <location>
        <begin position="271"/>
        <end position="292"/>
    </location>
</feature>
<keyword evidence="2" id="KW-1133">Transmembrane helix</keyword>